<proteinExistence type="predicted"/>
<evidence type="ECO:0000259" key="1">
    <source>
        <dbReference type="Pfam" id="PF00485"/>
    </source>
</evidence>
<dbReference type="GO" id="GO:0016301">
    <property type="term" value="F:kinase activity"/>
    <property type="evidence" value="ECO:0007669"/>
    <property type="project" value="UniProtKB-KW"/>
</dbReference>
<dbReference type="InterPro" id="IPR006083">
    <property type="entry name" value="PRK/URK"/>
</dbReference>
<dbReference type="OrthoDB" id="3192509at2"/>
<name>A0A4S2F361_9ACTN</name>
<gene>
    <name evidence="2" type="ORF">E5334_02515</name>
</gene>
<dbReference type="EMBL" id="SRYE01000001">
    <property type="protein sequence ID" value="TGY63389.1"/>
    <property type="molecule type" value="Genomic_DNA"/>
</dbReference>
<keyword evidence="2" id="KW-0808">Transferase</keyword>
<keyword evidence="3" id="KW-1185">Reference proteome</keyword>
<dbReference type="Proteomes" id="UP000310263">
    <property type="component" value="Unassembled WGS sequence"/>
</dbReference>
<accession>A0A4S2F361</accession>
<dbReference type="Gene3D" id="3.40.50.300">
    <property type="entry name" value="P-loop containing nucleotide triphosphate hydrolases"/>
    <property type="match status" value="1"/>
</dbReference>
<evidence type="ECO:0000313" key="3">
    <source>
        <dbReference type="Proteomes" id="UP000310263"/>
    </source>
</evidence>
<comment type="caution">
    <text evidence="2">The sequence shown here is derived from an EMBL/GenBank/DDBJ whole genome shotgun (WGS) entry which is preliminary data.</text>
</comment>
<dbReference type="GO" id="GO:0005524">
    <property type="term" value="F:ATP binding"/>
    <property type="evidence" value="ECO:0007669"/>
    <property type="project" value="InterPro"/>
</dbReference>
<dbReference type="AlphaFoldDB" id="A0A4S2F361"/>
<reference evidence="2 3" key="1">
    <citation type="submission" date="2019-04" db="EMBL/GenBank/DDBJ databases">
        <title>Microbes associate with the intestines of laboratory mice.</title>
        <authorList>
            <person name="Navarre W."/>
            <person name="Wong E."/>
            <person name="Huang K."/>
            <person name="Tropini C."/>
            <person name="Ng K."/>
            <person name="Yu B."/>
        </authorList>
    </citation>
    <scope>NUCLEOTIDE SEQUENCE [LARGE SCALE GENOMIC DNA]</scope>
    <source>
        <strain evidence="2 3">NM07_P-09</strain>
    </source>
</reference>
<dbReference type="RefSeq" id="WP_136012016.1">
    <property type="nucleotide sequence ID" value="NZ_SRYE01000001.1"/>
</dbReference>
<protein>
    <submittedName>
        <fullName evidence="2">Nucleoside/nucleotide kinase family protein</fullName>
    </submittedName>
</protein>
<keyword evidence="2" id="KW-0418">Kinase</keyword>
<dbReference type="SUPFAM" id="SSF52540">
    <property type="entry name" value="P-loop containing nucleoside triphosphate hydrolases"/>
    <property type="match status" value="1"/>
</dbReference>
<dbReference type="PANTHER" id="PTHR10285">
    <property type="entry name" value="URIDINE KINASE"/>
    <property type="match status" value="1"/>
</dbReference>
<dbReference type="Pfam" id="PF00485">
    <property type="entry name" value="PRK"/>
    <property type="match status" value="1"/>
</dbReference>
<feature type="domain" description="Phosphoribulokinase/uridine kinase" evidence="1">
    <location>
        <begin position="63"/>
        <end position="214"/>
    </location>
</feature>
<sequence length="236" mass="25765">MAPADSPQPARPAATHPAVSDFTINLTVNGLPVAAHFPAEILTCSILPLVQKIVATQPKLVLLAGPPGSGKSTLSLVIEALAQQAGYRLQALGMDGFHHTNAWLVDHHLSQVKGAPETFDFDALAAALVTRDQWPVYSRQLHDVSPRTIPVTGDTLLVEGNYLLYDAHPWNTLAPLADLTVFLDAEKPLLRRRLIQRKMAGGLSREEAQRFYERSDARNVDLVLDCHLPADVTLHL</sequence>
<organism evidence="2 3">
    <name type="scientific">Muricaecibacterium torontonense</name>
    <dbReference type="NCBI Taxonomy" id="3032871"/>
    <lineage>
        <taxon>Bacteria</taxon>
        <taxon>Bacillati</taxon>
        <taxon>Actinomycetota</taxon>
        <taxon>Coriobacteriia</taxon>
        <taxon>Coriobacteriales</taxon>
        <taxon>Atopobiaceae</taxon>
        <taxon>Muricaecibacterium</taxon>
    </lineage>
</organism>
<dbReference type="InterPro" id="IPR027417">
    <property type="entry name" value="P-loop_NTPase"/>
</dbReference>
<evidence type="ECO:0000313" key="2">
    <source>
        <dbReference type="EMBL" id="TGY63389.1"/>
    </source>
</evidence>